<dbReference type="PANTHER" id="PTHR43805">
    <property type="entry name" value="GLYCEROPHOSPHORYL DIESTER PHOSPHODIESTERASE"/>
    <property type="match status" value="1"/>
</dbReference>
<keyword evidence="3" id="KW-1185">Reference proteome</keyword>
<evidence type="ECO:0000259" key="1">
    <source>
        <dbReference type="PROSITE" id="PS51704"/>
    </source>
</evidence>
<dbReference type="Pfam" id="PF03009">
    <property type="entry name" value="GDPD"/>
    <property type="match status" value="1"/>
</dbReference>
<dbReference type="OrthoDB" id="1470350at2759"/>
<dbReference type="InterPro" id="IPR030395">
    <property type="entry name" value="GP_PDE_dom"/>
</dbReference>
<dbReference type="Proteomes" id="UP000780801">
    <property type="component" value="Unassembled WGS sequence"/>
</dbReference>
<sequence>TTNGTGAVKDRPWHGYIDGLLSKKKPHEPIPRCLDVLKFLAREGNEKIWWNIDIKMDNSPNLILSKLALLIKENFPERDFSSQIVLGLWHPKFLPAADKYLPQYSRIHIGISLDIARTHFPPNTVDGYSINFMVLSTPEGRHFIKEMQASDKQILAWTVNDVLETRECVKMGIDYVLTDRTRIMDQVFNEYAQLGHEGVAAKYSGEVFNTWARQGRYMIWRLLIWLFISIKFSRATAQKEDEIIPELNEEVNRHSILD</sequence>
<proteinExistence type="predicted"/>
<dbReference type="PROSITE" id="PS51704">
    <property type="entry name" value="GP_PDE"/>
    <property type="match status" value="1"/>
</dbReference>
<feature type="domain" description="GP-PDE" evidence="1">
    <location>
        <begin position="1"/>
        <end position="188"/>
    </location>
</feature>
<dbReference type="Gene3D" id="3.20.20.190">
    <property type="entry name" value="Phosphatidylinositol (PI) phosphodiesterase"/>
    <property type="match status" value="1"/>
</dbReference>
<dbReference type="PANTHER" id="PTHR43805:SF1">
    <property type="entry name" value="GP-PDE DOMAIN-CONTAINING PROTEIN"/>
    <property type="match status" value="1"/>
</dbReference>
<dbReference type="EMBL" id="JAABOA010003603">
    <property type="protein sequence ID" value="KAF9578487.1"/>
    <property type="molecule type" value="Genomic_DNA"/>
</dbReference>
<dbReference type="SUPFAM" id="SSF51695">
    <property type="entry name" value="PLC-like phosphodiesterases"/>
    <property type="match status" value="1"/>
</dbReference>
<accession>A0A9P6KBD0</accession>
<reference evidence="2" key="1">
    <citation type="journal article" date="2020" name="Fungal Divers.">
        <title>Resolving the Mortierellaceae phylogeny through synthesis of multi-gene phylogenetics and phylogenomics.</title>
        <authorList>
            <person name="Vandepol N."/>
            <person name="Liber J."/>
            <person name="Desiro A."/>
            <person name="Na H."/>
            <person name="Kennedy M."/>
            <person name="Barry K."/>
            <person name="Grigoriev I.V."/>
            <person name="Miller A.N."/>
            <person name="O'Donnell K."/>
            <person name="Stajich J.E."/>
            <person name="Bonito G."/>
        </authorList>
    </citation>
    <scope>NUCLEOTIDE SEQUENCE</scope>
    <source>
        <strain evidence="2">KOD1015</strain>
    </source>
</reference>
<dbReference type="GO" id="GO:0006629">
    <property type="term" value="P:lipid metabolic process"/>
    <property type="evidence" value="ECO:0007669"/>
    <property type="project" value="InterPro"/>
</dbReference>
<gene>
    <name evidence="2" type="ORF">BGW38_005685</name>
</gene>
<dbReference type="GO" id="GO:0008081">
    <property type="term" value="F:phosphoric diester hydrolase activity"/>
    <property type="evidence" value="ECO:0007669"/>
    <property type="project" value="InterPro"/>
</dbReference>
<feature type="non-terminal residue" evidence="2">
    <location>
        <position position="1"/>
    </location>
</feature>
<protein>
    <recommendedName>
        <fullName evidence="1">GP-PDE domain-containing protein</fullName>
    </recommendedName>
</protein>
<dbReference type="InterPro" id="IPR017946">
    <property type="entry name" value="PLC-like_Pdiesterase_TIM-brl"/>
</dbReference>
<name>A0A9P6KBD0_9FUNG</name>
<evidence type="ECO:0000313" key="3">
    <source>
        <dbReference type="Proteomes" id="UP000780801"/>
    </source>
</evidence>
<organism evidence="2 3">
    <name type="scientific">Lunasporangiospora selenospora</name>
    <dbReference type="NCBI Taxonomy" id="979761"/>
    <lineage>
        <taxon>Eukaryota</taxon>
        <taxon>Fungi</taxon>
        <taxon>Fungi incertae sedis</taxon>
        <taxon>Mucoromycota</taxon>
        <taxon>Mortierellomycotina</taxon>
        <taxon>Mortierellomycetes</taxon>
        <taxon>Mortierellales</taxon>
        <taxon>Mortierellaceae</taxon>
        <taxon>Lunasporangiospora</taxon>
    </lineage>
</organism>
<evidence type="ECO:0000313" key="2">
    <source>
        <dbReference type="EMBL" id="KAF9578487.1"/>
    </source>
</evidence>
<comment type="caution">
    <text evidence="2">The sequence shown here is derived from an EMBL/GenBank/DDBJ whole genome shotgun (WGS) entry which is preliminary data.</text>
</comment>
<dbReference type="AlphaFoldDB" id="A0A9P6KBD0"/>